<sequence>MMFDRKLRQHAKDARKGKLGPAHHAAVVKDIAGVIRLAFQAGSIGSLWGLEGPLRAGLRADLCRSGWGWTAADLLTRDLLDDALAMAGARVRPTWNEGQSEWTVEAGTIIERLHCARAGCHKPLPDGARRFCSFLCKCAHHNQVALMKSAGEDRAVQLAVMRI</sequence>
<name>A0A5C4RC49_9RHOB</name>
<evidence type="ECO:0000313" key="1">
    <source>
        <dbReference type="EMBL" id="TNH41271.1"/>
    </source>
</evidence>
<reference evidence="1 2" key="1">
    <citation type="submission" date="2019-06" db="EMBL/GenBank/DDBJ databases">
        <authorList>
            <person name="Li J."/>
        </authorList>
    </citation>
    <scope>NUCLEOTIDE SEQUENCE [LARGE SCALE GENOMIC DNA]</scope>
    <source>
        <strain evidence="1 2">CGMCC 1.8012</strain>
    </source>
</reference>
<keyword evidence="2" id="KW-1185">Reference proteome</keyword>
<accession>A0A5C4RC49</accession>
<protein>
    <submittedName>
        <fullName evidence="1">Uncharacterized protein</fullName>
    </submittedName>
</protein>
<dbReference type="Proteomes" id="UP000304880">
    <property type="component" value="Unassembled WGS sequence"/>
</dbReference>
<proteinExistence type="predicted"/>
<comment type="caution">
    <text evidence="1">The sequence shown here is derived from an EMBL/GenBank/DDBJ whole genome shotgun (WGS) entry which is preliminary data.</text>
</comment>
<evidence type="ECO:0000313" key="2">
    <source>
        <dbReference type="Proteomes" id="UP000304880"/>
    </source>
</evidence>
<organism evidence="1 2">
    <name type="scientific">Paracoccus haeundaensis</name>
    <dbReference type="NCBI Taxonomy" id="225362"/>
    <lineage>
        <taxon>Bacteria</taxon>
        <taxon>Pseudomonadati</taxon>
        <taxon>Pseudomonadota</taxon>
        <taxon>Alphaproteobacteria</taxon>
        <taxon>Rhodobacterales</taxon>
        <taxon>Paracoccaceae</taxon>
        <taxon>Paracoccus</taxon>
    </lineage>
</organism>
<dbReference type="EMBL" id="VDDC01000001">
    <property type="protein sequence ID" value="TNH41271.1"/>
    <property type="molecule type" value="Genomic_DNA"/>
</dbReference>
<gene>
    <name evidence="1" type="ORF">FHD67_00725</name>
</gene>
<dbReference type="AlphaFoldDB" id="A0A5C4RC49"/>